<dbReference type="RefSeq" id="WP_097373901.1">
    <property type="nucleotide sequence ID" value="NZ_CP021404.1"/>
</dbReference>
<evidence type="ECO:0000256" key="2">
    <source>
        <dbReference type="SAM" id="SignalP"/>
    </source>
</evidence>
<keyword evidence="1" id="KW-0676">Redox-active center</keyword>
<dbReference type="InterPro" id="IPR036249">
    <property type="entry name" value="Thioredoxin-like_sf"/>
</dbReference>
<dbReference type="CDD" id="cd02966">
    <property type="entry name" value="TlpA_like_family"/>
    <property type="match status" value="1"/>
</dbReference>
<name>A0A291M1T7_9RHOB</name>
<dbReference type="PANTHER" id="PTHR42852">
    <property type="entry name" value="THIOL:DISULFIDE INTERCHANGE PROTEIN DSBE"/>
    <property type="match status" value="1"/>
</dbReference>
<keyword evidence="2" id="KW-0732">Signal</keyword>
<dbReference type="GO" id="GO:0016209">
    <property type="term" value="F:antioxidant activity"/>
    <property type="evidence" value="ECO:0007669"/>
    <property type="project" value="InterPro"/>
</dbReference>
<protein>
    <submittedName>
        <fullName evidence="4">Redoxin</fullName>
    </submittedName>
</protein>
<dbReference type="InterPro" id="IPR000866">
    <property type="entry name" value="AhpC/TSA"/>
</dbReference>
<dbReference type="SUPFAM" id="SSF52833">
    <property type="entry name" value="Thioredoxin-like"/>
    <property type="match status" value="1"/>
</dbReference>
<dbReference type="PROSITE" id="PS00194">
    <property type="entry name" value="THIOREDOXIN_1"/>
    <property type="match status" value="1"/>
</dbReference>
<dbReference type="Proteomes" id="UP000219050">
    <property type="component" value="Chromosome"/>
</dbReference>
<evidence type="ECO:0000256" key="1">
    <source>
        <dbReference type="ARBA" id="ARBA00023284"/>
    </source>
</evidence>
<dbReference type="GO" id="GO:0015036">
    <property type="term" value="F:disulfide oxidoreductase activity"/>
    <property type="evidence" value="ECO:0007669"/>
    <property type="project" value="UniProtKB-ARBA"/>
</dbReference>
<gene>
    <name evidence="4" type="ORF">CBW24_13820</name>
</gene>
<accession>A0A291M1T7</accession>
<dbReference type="InterPro" id="IPR050553">
    <property type="entry name" value="Thioredoxin_ResA/DsbE_sf"/>
</dbReference>
<keyword evidence="5" id="KW-1185">Reference proteome</keyword>
<feature type="chain" id="PRO_5011973793" evidence="2">
    <location>
        <begin position="20"/>
        <end position="199"/>
    </location>
</feature>
<dbReference type="InterPro" id="IPR013766">
    <property type="entry name" value="Thioredoxin_domain"/>
</dbReference>
<dbReference type="AlphaFoldDB" id="A0A291M1T7"/>
<feature type="signal peptide" evidence="2">
    <location>
        <begin position="1"/>
        <end position="19"/>
    </location>
</feature>
<dbReference type="PROSITE" id="PS51352">
    <property type="entry name" value="THIOREDOXIN_2"/>
    <property type="match status" value="1"/>
</dbReference>
<evidence type="ECO:0000313" key="4">
    <source>
        <dbReference type="EMBL" id="ATI42973.1"/>
    </source>
</evidence>
<dbReference type="Gene3D" id="3.40.30.10">
    <property type="entry name" value="Glutaredoxin"/>
    <property type="match status" value="1"/>
</dbReference>
<dbReference type="PANTHER" id="PTHR42852:SF18">
    <property type="entry name" value="CHROMOSOME UNDETERMINED SCAFFOLD_47, WHOLE GENOME SHOTGUN SEQUENCE"/>
    <property type="match status" value="1"/>
</dbReference>
<dbReference type="KEGG" id="cmag:CBW24_13820"/>
<feature type="domain" description="Thioredoxin" evidence="3">
    <location>
        <begin position="22"/>
        <end position="189"/>
    </location>
</feature>
<reference evidence="4 5" key="1">
    <citation type="submission" date="2017-05" db="EMBL/GenBank/DDBJ databases">
        <title>Comparative genomic and metabolic analysis of manganese-oxidizing mechanisms in Celeribater manganoxidans DY25T: its adaption to the environment of polymetallic nodule.</title>
        <authorList>
            <person name="Wang X."/>
        </authorList>
    </citation>
    <scope>NUCLEOTIDE SEQUENCE [LARGE SCALE GENOMIC DNA]</scope>
    <source>
        <strain evidence="4 5">DY25</strain>
    </source>
</reference>
<dbReference type="EMBL" id="CP021404">
    <property type="protein sequence ID" value="ATI42973.1"/>
    <property type="molecule type" value="Genomic_DNA"/>
</dbReference>
<proteinExistence type="predicted"/>
<evidence type="ECO:0000259" key="3">
    <source>
        <dbReference type="PROSITE" id="PS51352"/>
    </source>
</evidence>
<dbReference type="InterPro" id="IPR017937">
    <property type="entry name" value="Thioredoxin_CS"/>
</dbReference>
<dbReference type="Pfam" id="PF00578">
    <property type="entry name" value="AhpC-TSA"/>
    <property type="match status" value="1"/>
</dbReference>
<sequence length="199" mass="21287">MKRLIAAIVYTALGLGAIAAPGAVRAEADIATLEALRDGTMKKLNFHTAPKPAIEGSFLDAGGTSHDMAELRGDVIVLNFWATWCAPCRKEMPMLSALQERFKDRGVRVVTMASGPNPVPAMQRFFEEIGVDNLPLYRDPRQGLSRQFAVLGLPATVILDAEGRELARMVGEADWDSDSAIAILEALAEQPAAPSGDAG</sequence>
<organism evidence="4 5">
    <name type="scientific">Pacificitalea manganoxidans</name>
    <dbReference type="NCBI Taxonomy" id="1411902"/>
    <lineage>
        <taxon>Bacteria</taxon>
        <taxon>Pseudomonadati</taxon>
        <taxon>Pseudomonadota</taxon>
        <taxon>Alphaproteobacteria</taxon>
        <taxon>Rhodobacterales</taxon>
        <taxon>Paracoccaceae</taxon>
        <taxon>Pacificitalea</taxon>
    </lineage>
</organism>
<dbReference type="OrthoDB" id="9799347at2"/>
<evidence type="ECO:0000313" key="5">
    <source>
        <dbReference type="Proteomes" id="UP000219050"/>
    </source>
</evidence>